<sequence>MSFVVREGKENRSLTHKNEKCVGCGICSDICPTAAIKMGPILPIARGLLKSDFISIDKNNCCLCGLCASSCPFNALECEIDGQNIRNMNNYPHWTHDALIDPETCIYCGRCSTACPQDAIFLHRSLPEVKQLVRGETDVNQDKCINCGICEEICPADAIKMDRNDINSSNPSIANSVDIDESKCIFCGICKRACPVDAIKIVCTTCMERDQIETPEIEGEIILDNDTCINCGWCQEICPVNAAEVTKPFEGNVTFQEDFVCKGDSCHACVDVCPCNAISIVEGQSVINPKFCTLCGACAKACPQQGIVINRKNMNLENVKSKAWTNRLANLLEN</sequence>
<dbReference type="PROSITE" id="PS51379">
    <property type="entry name" value="4FE4S_FER_2"/>
    <property type="match status" value="8"/>
</dbReference>
<dbReference type="InterPro" id="IPR053559">
    <property type="entry name" value="Polyferredoxin"/>
</dbReference>
<accession>A0A843AJV5</accession>
<gene>
    <name evidence="2" type="ORF">ISP06_01835</name>
</gene>
<dbReference type="Gene3D" id="3.30.70.3270">
    <property type="match status" value="1"/>
</dbReference>
<proteinExistence type="predicted"/>
<feature type="domain" description="4Fe-4S ferredoxin-type" evidence="1">
    <location>
        <begin position="175"/>
        <end position="204"/>
    </location>
</feature>
<feature type="domain" description="4Fe-4S ferredoxin-type" evidence="1">
    <location>
        <begin position="12"/>
        <end position="41"/>
    </location>
</feature>
<feature type="domain" description="4Fe-4S ferredoxin-type" evidence="1">
    <location>
        <begin position="283"/>
        <end position="312"/>
    </location>
</feature>
<protein>
    <submittedName>
        <fullName evidence="2">4Fe-4S binding protein</fullName>
    </submittedName>
</protein>
<dbReference type="NCBIfam" id="NF042909">
    <property type="entry name" value="FMH_DH_FwdF"/>
    <property type="match status" value="1"/>
</dbReference>
<feature type="domain" description="4Fe-4S ferredoxin-type" evidence="1">
    <location>
        <begin position="52"/>
        <end position="81"/>
    </location>
</feature>
<dbReference type="Pfam" id="PF12838">
    <property type="entry name" value="Fer4_7"/>
    <property type="match status" value="2"/>
</dbReference>
<feature type="domain" description="4Fe-4S ferredoxin-type" evidence="1">
    <location>
        <begin position="96"/>
        <end position="125"/>
    </location>
</feature>
<evidence type="ECO:0000259" key="1">
    <source>
        <dbReference type="PROSITE" id="PS51379"/>
    </source>
</evidence>
<dbReference type="CDD" id="cd10549">
    <property type="entry name" value="MtMvhB_like"/>
    <property type="match status" value="2"/>
</dbReference>
<dbReference type="AlphaFoldDB" id="A0A843AJV5"/>
<dbReference type="Proteomes" id="UP000606900">
    <property type="component" value="Unassembled WGS sequence"/>
</dbReference>
<dbReference type="Gene3D" id="3.30.70.20">
    <property type="match status" value="5"/>
</dbReference>
<organism evidence="2 3">
    <name type="scientific">Methanobacterium formicicum</name>
    <dbReference type="NCBI Taxonomy" id="2162"/>
    <lineage>
        <taxon>Archaea</taxon>
        <taxon>Methanobacteriati</taxon>
        <taxon>Methanobacteriota</taxon>
        <taxon>Methanomada group</taxon>
        <taxon>Methanobacteria</taxon>
        <taxon>Methanobacteriales</taxon>
        <taxon>Methanobacteriaceae</taxon>
        <taxon>Methanobacterium</taxon>
    </lineage>
</organism>
<dbReference type="SUPFAM" id="SSF54862">
    <property type="entry name" value="4Fe-4S ferredoxins"/>
    <property type="match status" value="2"/>
</dbReference>
<dbReference type="PIRSF" id="PIRSF005658">
    <property type="entry name" value="FwdF"/>
    <property type="match status" value="1"/>
</dbReference>
<evidence type="ECO:0000313" key="2">
    <source>
        <dbReference type="EMBL" id="MBF4474198.1"/>
    </source>
</evidence>
<dbReference type="PANTHER" id="PTHR43193">
    <property type="match status" value="1"/>
</dbReference>
<dbReference type="Pfam" id="PF13237">
    <property type="entry name" value="Fer4_10"/>
    <property type="match status" value="1"/>
</dbReference>
<feature type="domain" description="4Fe-4S ferredoxin-type" evidence="1">
    <location>
        <begin position="251"/>
        <end position="282"/>
    </location>
</feature>
<comment type="caution">
    <text evidence="2">The sequence shown here is derived from an EMBL/GenBank/DDBJ whole genome shotgun (WGS) entry which is preliminary data.</text>
</comment>
<dbReference type="InterPro" id="IPR052977">
    <property type="entry name" value="Polyferredoxin-like_ET"/>
</dbReference>
<dbReference type="InterPro" id="IPR017900">
    <property type="entry name" value="4Fe4S_Fe_S_CS"/>
</dbReference>
<reference evidence="2" key="1">
    <citation type="submission" date="2020-10" db="EMBL/GenBank/DDBJ databases">
        <title>Dehalococcoides mccartyi of a TCE/Cr reducing biochatode.</title>
        <authorList>
            <person name="Matturro B."/>
        </authorList>
    </citation>
    <scope>NUCLEOTIDE SEQUENCE</scope>
    <source>
        <strain evidence="2">Bin2</strain>
    </source>
</reference>
<dbReference type="PROSITE" id="PS00198">
    <property type="entry name" value="4FE4S_FER_1"/>
    <property type="match status" value="5"/>
</dbReference>
<dbReference type="GO" id="GO:0016491">
    <property type="term" value="F:oxidoreductase activity"/>
    <property type="evidence" value="ECO:0007669"/>
    <property type="project" value="UniProtKB-ARBA"/>
</dbReference>
<name>A0A843AJV5_METFO</name>
<dbReference type="EMBL" id="JADIIL010000008">
    <property type="protein sequence ID" value="MBF4474198.1"/>
    <property type="molecule type" value="Genomic_DNA"/>
</dbReference>
<dbReference type="InterPro" id="IPR043256">
    <property type="entry name" value="MvhB-like"/>
</dbReference>
<dbReference type="RefSeq" id="WP_276698207.1">
    <property type="nucleotide sequence ID" value="NZ_JADIIL010000008.1"/>
</dbReference>
<dbReference type="InterPro" id="IPR017896">
    <property type="entry name" value="4Fe4S_Fe-S-bd"/>
</dbReference>
<dbReference type="Pfam" id="PF00037">
    <property type="entry name" value="Fer4"/>
    <property type="match status" value="2"/>
</dbReference>
<evidence type="ECO:0000313" key="3">
    <source>
        <dbReference type="Proteomes" id="UP000606900"/>
    </source>
</evidence>
<feature type="domain" description="4Fe-4S ferredoxin-type" evidence="1">
    <location>
        <begin position="135"/>
        <end position="164"/>
    </location>
</feature>
<feature type="domain" description="4Fe-4S ferredoxin-type" evidence="1">
    <location>
        <begin position="219"/>
        <end position="248"/>
    </location>
</feature>
<dbReference type="PANTHER" id="PTHR43193:SF2">
    <property type="entry name" value="POLYFERREDOXIN PROTEIN FWDF"/>
    <property type="match status" value="1"/>
</dbReference>